<dbReference type="GO" id="GO:0046933">
    <property type="term" value="F:proton-transporting ATP synthase activity, rotational mechanism"/>
    <property type="evidence" value="ECO:0007669"/>
    <property type="project" value="UniProtKB-UniRule"/>
</dbReference>
<keyword evidence="7" id="KW-0139">CF(1)</keyword>
<evidence type="ECO:0000313" key="8">
    <source>
        <dbReference type="EMBL" id="OBQ50249.1"/>
    </source>
</evidence>
<dbReference type="RefSeq" id="WP_066855319.1">
    <property type="nucleotide sequence ID" value="NZ_JXMS01000016.1"/>
</dbReference>
<gene>
    <name evidence="7" type="primary">atpH</name>
    <name evidence="8" type="ORF">SP90_10045</name>
</gene>
<evidence type="ECO:0000256" key="7">
    <source>
        <dbReference type="HAMAP-Rule" id="MF_01416"/>
    </source>
</evidence>
<comment type="subcellular location">
    <subcellularLocation>
        <location evidence="7">Cell membrane</location>
        <topology evidence="7">Peripheral membrane protein</topology>
    </subcellularLocation>
    <subcellularLocation>
        <location evidence="1">Membrane</location>
    </subcellularLocation>
</comment>
<dbReference type="SUPFAM" id="SSF47928">
    <property type="entry name" value="N-terminal domain of the delta subunit of the F1F0-ATP synthase"/>
    <property type="match status" value="1"/>
</dbReference>
<comment type="function">
    <text evidence="7">F(1)F(0) ATP synthase produces ATP from ADP in the presence of a proton or sodium gradient. F-type ATPases consist of two structural domains, F(1) containing the extramembraneous catalytic core and F(0) containing the membrane proton channel, linked together by a central stalk and a peripheral stalk. During catalysis, ATP synthesis in the catalytic domain of F(1) is coupled via a rotary mechanism of the central stalk subunits to proton translocation.</text>
</comment>
<dbReference type="GO" id="GO:0045259">
    <property type="term" value="C:proton-transporting ATP synthase complex"/>
    <property type="evidence" value="ECO:0007669"/>
    <property type="project" value="UniProtKB-KW"/>
</dbReference>
<dbReference type="Proteomes" id="UP000091979">
    <property type="component" value="Unassembled WGS sequence"/>
</dbReference>
<keyword evidence="4 7" id="KW-0406">Ion transport</keyword>
<evidence type="ECO:0000256" key="2">
    <source>
        <dbReference type="ARBA" id="ARBA00022448"/>
    </source>
</evidence>
<accession>A0A1B7XBV0</accession>
<dbReference type="Pfam" id="PF00213">
    <property type="entry name" value="OSCP"/>
    <property type="match status" value="1"/>
</dbReference>
<protein>
    <recommendedName>
        <fullName evidence="7">ATP synthase subunit delta</fullName>
    </recommendedName>
    <alternativeName>
        <fullName evidence="7">ATP synthase F(1) sector subunit delta</fullName>
    </alternativeName>
    <alternativeName>
        <fullName evidence="7">F-type ATPase subunit delta</fullName>
        <shortName evidence="7">F-ATPase subunit delta</shortName>
    </alternativeName>
</protein>
<dbReference type="NCBIfam" id="TIGR01145">
    <property type="entry name" value="ATP_synt_delta"/>
    <property type="match status" value="1"/>
</dbReference>
<dbReference type="PROSITE" id="PS00389">
    <property type="entry name" value="ATPASE_DELTA"/>
    <property type="match status" value="1"/>
</dbReference>
<dbReference type="PRINTS" id="PR00125">
    <property type="entry name" value="ATPASEDELTA"/>
</dbReference>
<keyword evidence="3 7" id="KW-0375">Hydrogen ion transport</keyword>
<keyword evidence="6 7" id="KW-0066">ATP synthesis</keyword>
<dbReference type="GO" id="GO:0005886">
    <property type="term" value="C:plasma membrane"/>
    <property type="evidence" value="ECO:0007669"/>
    <property type="project" value="UniProtKB-SubCell"/>
</dbReference>
<organism evidence="8 9">
    <name type="scientific">Halodesulfovibrio spirochaetisodalis</name>
    <dbReference type="NCBI Taxonomy" id="1560234"/>
    <lineage>
        <taxon>Bacteria</taxon>
        <taxon>Pseudomonadati</taxon>
        <taxon>Thermodesulfobacteriota</taxon>
        <taxon>Desulfovibrionia</taxon>
        <taxon>Desulfovibrionales</taxon>
        <taxon>Desulfovibrionaceae</taxon>
        <taxon>Halodesulfovibrio</taxon>
    </lineage>
</organism>
<evidence type="ECO:0000256" key="6">
    <source>
        <dbReference type="ARBA" id="ARBA00023310"/>
    </source>
</evidence>
<dbReference type="InterPro" id="IPR020781">
    <property type="entry name" value="ATPase_OSCP/d_CS"/>
</dbReference>
<dbReference type="HAMAP" id="MF_01416">
    <property type="entry name" value="ATP_synth_delta_bact"/>
    <property type="match status" value="1"/>
</dbReference>
<dbReference type="InterPro" id="IPR000711">
    <property type="entry name" value="ATPase_OSCP/dsu"/>
</dbReference>
<evidence type="ECO:0000256" key="5">
    <source>
        <dbReference type="ARBA" id="ARBA00023136"/>
    </source>
</evidence>
<name>A0A1B7XBV0_9BACT</name>
<keyword evidence="2 7" id="KW-0813">Transport</keyword>
<dbReference type="InterPro" id="IPR026015">
    <property type="entry name" value="ATP_synth_OSCP/delta_N_sf"/>
</dbReference>
<proteinExistence type="inferred from homology"/>
<dbReference type="EMBL" id="JXMS01000016">
    <property type="protein sequence ID" value="OBQ50249.1"/>
    <property type="molecule type" value="Genomic_DNA"/>
</dbReference>
<evidence type="ECO:0000313" key="9">
    <source>
        <dbReference type="Proteomes" id="UP000091979"/>
    </source>
</evidence>
<keyword evidence="5 7" id="KW-0472">Membrane</keyword>
<sequence>MTGNIIARRYARALFSLGKKAGSKELNAYGKELDALAGVIKSTPELGKIFRNPIISVEEKKAVLASLLDKGEVSVIVRNFCNLLADKDRLTAIPEIQAFYNVLLDADQGVVRGELITAIKLPKAKCDKVKSQLEKQAGQKLFLSFSTDKSILGGVVLKVGDKVLDASLRAQLGILKENIKRGE</sequence>
<evidence type="ECO:0000256" key="3">
    <source>
        <dbReference type="ARBA" id="ARBA00022781"/>
    </source>
</evidence>
<comment type="caution">
    <text evidence="8">The sequence shown here is derived from an EMBL/GenBank/DDBJ whole genome shotgun (WGS) entry which is preliminary data.</text>
</comment>
<comment type="function">
    <text evidence="7">This protein is part of the stalk that links CF(0) to CF(1). It either transmits conformational changes from CF(0) to CF(1) or is implicated in proton conduction.</text>
</comment>
<dbReference type="PATRIC" id="fig|1560234.3.peg.845"/>
<evidence type="ECO:0000256" key="1">
    <source>
        <dbReference type="ARBA" id="ARBA00004370"/>
    </source>
</evidence>
<dbReference type="PANTHER" id="PTHR11910">
    <property type="entry name" value="ATP SYNTHASE DELTA CHAIN"/>
    <property type="match status" value="1"/>
</dbReference>
<dbReference type="OrthoDB" id="9802471at2"/>
<dbReference type="STRING" id="1560234.SP90_10045"/>
<keyword evidence="9" id="KW-1185">Reference proteome</keyword>
<evidence type="ECO:0000256" key="4">
    <source>
        <dbReference type="ARBA" id="ARBA00023065"/>
    </source>
</evidence>
<dbReference type="Gene3D" id="1.10.520.20">
    <property type="entry name" value="N-terminal domain of the delta subunit of the F1F0-ATP synthase"/>
    <property type="match status" value="1"/>
</dbReference>
<comment type="similarity">
    <text evidence="7">Belongs to the ATPase delta chain family.</text>
</comment>
<reference evidence="8 9" key="1">
    <citation type="submission" date="2015-01" db="EMBL/GenBank/DDBJ databases">
        <title>Desulfovibrio sp. JC271 draft genome sequence.</title>
        <authorList>
            <person name="Shivani Y."/>
            <person name="Subhash Y."/>
            <person name="Sasikala C."/>
            <person name="Ramana C.V."/>
        </authorList>
    </citation>
    <scope>NUCLEOTIDE SEQUENCE [LARGE SCALE GENOMIC DNA]</scope>
    <source>
        <strain evidence="8 9">JC271</strain>
    </source>
</reference>
<keyword evidence="7" id="KW-1003">Cell membrane</keyword>
<dbReference type="AlphaFoldDB" id="A0A1B7XBV0"/>